<dbReference type="InterPro" id="IPR002909">
    <property type="entry name" value="IPT_dom"/>
</dbReference>
<dbReference type="RefSeq" id="WP_277357275.1">
    <property type="nucleotide sequence ID" value="NZ_JAROKN010000003.1"/>
</dbReference>
<accession>A0ABT6CRB1</accession>
<sequence length="796" mass="80647">MSSRWSTARVTAIASALAIGGTAMVATPTLGAPGDADASAVKLQLSLELGRSILLDVDAGAAIEATGEVAIPDLSAHLGALTGASVAGTAALTTTSGAEGTTSSVLVEDLSVSMFGLAAVEAKQVASSADCLPGTSPAAETDSQDVTILGTPVDMDEVPVEGQRIAAAATVPGMTAAELVARVLPATATQNASSATASGLTVNLSLTGSAPEVGKIATIWLGRISIGDVNCEHLEAPEAPTAEELLPANGVSTGGDAVTLRGSGFTADTTVAIGGTEARGVVVVSDRELTFTTPAGTAGPAVVTATTPSGTTNGLEFTYAEPAPEAPEVEEVDPDDTASTGGEEVWVFGSGFVRGQTSVTVGDTVISPDDVEVMNTGTLIVNAPAHPAGIAPLSVTTPVGTSGTVDLTYIAAAAPPVITSITPDTGPLEGTTVVTLRGAGFLSDATMVTMGPASFLDDDVTVVSDTELSFTVEANTAGPVAIFITTPAGVSNEVTYTYTAAAPTPDPTPTPTPTPDPTPTPTPTPDPRPTPDPTPTPTPVPVPDGLDGHDFSGDGNVDVLARSADGKLWLYARNAAGGWDARVQVGTGWNGMTSILAPGDFDGDGNPDVLARDGLGKLWLYPGNGDSGWKSKVQVGSGWSGMTSILAPGDFDGDTNVDVLARDRDGRLWLYPGNGAGRWLAKVQVGNGWHTMTSIVGPADFDGDTNVDVLARDRDGRLWLYPGNGNGGWLKKAQVGTGWHTMTSIVGPGDFDGDTNVDVLARDRDGRLWLYPGNGSGGWLKKVQVGSGWNGMTSIL</sequence>
<name>A0ABT6CRB1_9MICC</name>
<gene>
    <name evidence="5" type="ORF">P4U43_02310</name>
</gene>
<organism evidence="5 6">
    <name type="scientific">Arthrobacter vasquezii</name>
    <dbReference type="NCBI Taxonomy" id="2977629"/>
    <lineage>
        <taxon>Bacteria</taxon>
        <taxon>Bacillati</taxon>
        <taxon>Actinomycetota</taxon>
        <taxon>Actinomycetes</taxon>
        <taxon>Micrococcales</taxon>
        <taxon>Micrococcaceae</taxon>
        <taxon>Arthrobacter</taxon>
    </lineage>
</organism>
<feature type="domain" description="IPT/TIG" evidence="4">
    <location>
        <begin position="415"/>
        <end position="499"/>
    </location>
</feature>
<comment type="caution">
    <text evidence="5">The sequence shown here is derived from an EMBL/GenBank/DDBJ whole genome shotgun (WGS) entry which is preliminary data.</text>
</comment>
<dbReference type="Pfam" id="PF13517">
    <property type="entry name" value="FG-GAP_3"/>
    <property type="match status" value="2"/>
</dbReference>
<evidence type="ECO:0000256" key="2">
    <source>
        <dbReference type="SAM" id="MobiDB-lite"/>
    </source>
</evidence>
<evidence type="ECO:0000313" key="6">
    <source>
        <dbReference type="Proteomes" id="UP001220456"/>
    </source>
</evidence>
<dbReference type="EMBL" id="JAROKN010000003">
    <property type="protein sequence ID" value="MDF9276622.1"/>
    <property type="molecule type" value="Genomic_DNA"/>
</dbReference>
<feature type="region of interest" description="Disordered" evidence="2">
    <location>
        <begin position="500"/>
        <end position="554"/>
    </location>
</feature>
<evidence type="ECO:0000259" key="4">
    <source>
        <dbReference type="SMART" id="SM00429"/>
    </source>
</evidence>
<feature type="domain" description="IPT/TIG" evidence="4">
    <location>
        <begin position="239"/>
        <end position="320"/>
    </location>
</feature>
<dbReference type="PANTHER" id="PTHR44103:SF1">
    <property type="entry name" value="PROPROTEIN CONVERTASE P"/>
    <property type="match status" value="1"/>
</dbReference>
<dbReference type="InterPro" id="IPR013783">
    <property type="entry name" value="Ig-like_fold"/>
</dbReference>
<dbReference type="PANTHER" id="PTHR44103">
    <property type="entry name" value="PROPROTEIN CONVERTASE P"/>
    <property type="match status" value="1"/>
</dbReference>
<protein>
    <submittedName>
        <fullName evidence="5">IPT/TIG domain-containing protein</fullName>
    </submittedName>
</protein>
<dbReference type="Pfam" id="PF01833">
    <property type="entry name" value="TIG"/>
    <property type="match status" value="3"/>
</dbReference>
<evidence type="ECO:0000313" key="5">
    <source>
        <dbReference type="EMBL" id="MDF9276622.1"/>
    </source>
</evidence>
<dbReference type="InterPro" id="IPR014756">
    <property type="entry name" value="Ig_E-set"/>
</dbReference>
<reference evidence="5 6" key="1">
    <citation type="journal article" date="2023" name="Int. J. Syst. Evol. Microbiol.">
        <title>Arthrobacter vasquezii sp. nov., isolated from a soil sample from Union Glacier, Antarctica.</title>
        <authorList>
            <person name="Valenzuela-Ibaceta F."/>
            <person name="Carrasco V."/>
            <person name="Lagos-Moraga S."/>
            <person name="Dietz-Vargas C."/>
            <person name="Navarro C.A."/>
            <person name="Perez-Donoso J.M."/>
        </authorList>
    </citation>
    <scope>NUCLEOTIDE SEQUENCE [LARGE SCALE GENOMIC DNA]</scope>
    <source>
        <strain evidence="5 6">EH-1B-1</strain>
    </source>
</reference>
<proteinExistence type="predicted"/>
<evidence type="ECO:0000256" key="1">
    <source>
        <dbReference type="ARBA" id="ARBA00022729"/>
    </source>
</evidence>
<dbReference type="SUPFAM" id="SSF69318">
    <property type="entry name" value="Integrin alpha N-terminal domain"/>
    <property type="match status" value="2"/>
</dbReference>
<dbReference type="CDD" id="cd00102">
    <property type="entry name" value="IPT"/>
    <property type="match status" value="2"/>
</dbReference>
<keyword evidence="6" id="KW-1185">Reference proteome</keyword>
<dbReference type="InterPro" id="IPR013517">
    <property type="entry name" value="FG-GAP"/>
</dbReference>
<feature type="chain" id="PRO_5046193493" evidence="3">
    <location>
        <begin position="26"/>
        <end position="796"/>
    </location>
</feature>
<keyword evidence="1 3" id="KW-0732">Signal</keyword>
<feature type="signal peptide" evidence="3">
    <location>
        <begin position="1"/>
        <end position="25"/>
    </location>
</feature>
<dbReference type="Gene3D" id="2.130.10.130">
    <property type="entry name" value="Integrin alpha, N-terminal"/>
    <property type="match status" value="1"/>
</dbReference>
<evidence type="ECO:0000256" key="3">
    <source>
        <dbReference type="SAM" id="SignalP"/>
    </source>
</evidence>
<feature type="compositionally biased region" description="Pro residues" evidence="2">
    <location>
        <begin position="504"/>
        <end position="542"/>
    </location>
</feature>
<dbReference type="SMART" id="SM00429">
    <property type="entry name" value="IPT"/>
    <property type="match status" value="2"/>
</dbReference>
<dbReference type="Gene3D" id="2.60.40.10">
    <property type="entry name" value="Immunoglobulins"/>
    <property type="match status" value="3"/>
</dbReference>
<dbReference type="SUPFAM" id="SSF81296">
    <property type="entry name" value="E set domains"/>
    <property type="match status" value="3"/>
</dbReference>
<dbReference type="InterPro" id="IPR028994">
    <property type="entry name" value="Integrin_alpha_N"/>
</dbReference>
<dbReference type="Proteomes" id="UP001220456">
    <property type="component" value="Unassembled WGS sequence"/>
</dbReference>